<gene>
    <name evidence="2" type="ORF">ALC60_07058</name>
</gene>
<evidence type="ECO:0000313" key="3">
    <source>
        <dbReference type="Proteomes" id="UP000075809"/>
    </source>
</evidence>
<dbReference type="EMBL" id="KQ982600">
    <property type="protein sequence ID" value="KYQ54024.1"/>
    <property type="molecule type" value="Genomic_DNA"/>
</dbReference>
<organism evidence="2 3">
    <name type="scientific">Mycetomoellerius zeteki</name>
    <dbReference type="NCBI Taxonomy" id="64791"/>
    <lineage>
        <taxon>Eukaryota</taxon>
        <taxon>Metazoa</taxon>
        <taxon>Ecdysozoa</taxon>
        <taxon>Arthropoda</taxon>
        <taxon>Hexapoda</taxon>
        <taxon>Insecta</taxon>
        <taxon>Pterygota</taxon>
        <taxon>Neoptera</taxon>
        <taxon>Endopterygota</taxon>
        <taxon>Hymenoptera</taxon>
        <taxon>Apocrita</taxon>
        <taxon>Aculeata</taxon>
        <taxon>Formicoidea</taxon>
        <taxon>Formicidae</taxon>
        <taxon>Myrmicinae</taxon>
        <taxon>Mycetomoellerius</taxon>
    </lineage>
</organism>
<feature type="region of interest" description="Disordered" evidence="1">
    <location>
        <begin position="47"/>
        <end position="70"/>
    </location>
</feature>
<keyword evidence="3" id="KW-1185">Reference proteome</keyword>
<name>A0A151X0W0_9HYME</name>
<accession>A0A151X0W0</accession>
<protein>
    <submittedName>
        <fullName evidence="2">Uncharacterized protein</fullName>
    </submittedName>
</protein>
<proteinExistence type="predicted"/>
<dbReference type="Proteomes" id="UP000075809">
    <property type="component" value="Unassembled WGS sequence"/>
</dbReference>
<dbReference type="AlphaFoldDB" id="A0A151X0W0"/>
<sequence length="135" mass="15545">MSSSLHADRCAVLVDGKVRSKERVYTRSIDERDGRRSEEKSYRLEWEDRRRNDKQKALDSSPKRSLLAASAPRNVAPKIRVFAVGLLVDAFVQPSRYPRRRARAERRSGIAMAPISSRIREVISRDKPRKNGNRV</sequence>
<evidence type="ECO:0000313" key="2">
    <source>
        <dbReference type="EMBL" id="KYQ54024.1"/>
    </source>
</evidence>
<reference evidence="2 3" key="1">
    <citation type="submission" date="2015-09" db="EMBL/GenBank/DDBJ databases">
        <title>Trachymyrmex zeteki WGS genome.</title>
        <authorList>
            <person name="Nygaard S."/>
            <person name="Hu H."/>
            <person name="Boomsma J."/>
            <person name="Zhang G."/>
        </authorList>
    </citation>
    <scope>NUCLEOTIDE SEQUENCE [LARGE SCALE GENOMIC DNA]</scope>
    <source>
        <strain evidence="2">Tzet28-1</strain>
        <tissue evidence="2">Whole body</tissue>
    </source>
</reference>
<evidence type="ECO:0000256" key="1">
    <source>
        <dbReference type="SAM" id="MobiDB-lite"/>
    </source>
</evidence>
<feature type="compositionally biased region" description="Basic and acidic residues" evidence="1">
    <location>
        <begin position="47"/>
        <end position="57"/>
    </location>
</feature>